<dbReference type="SUPFAM" id="SSF47384">
    <property type="entry name" value="Homodimeric domain of signal transducing histidine kinase"/>
    <property type="match status" value="1"/>
</dbReference>
<feature type="transmembrane region" description="Helical" evidence="6">
    <location>
        <begin position="68"/>
        <end position="91"/>
    </location>
</feature>
<dbReference type="Gene3D" id="1.10.287.130">
    <property type="match status" value="1"/>
</dbReference>
<dbReference type="InterPro" id="IPR004358">
    <property type="entry name" value="Sig_transdc_His_kin-like_C"/>
</dbReference>
<dbReference type="Proteomes" id="UP001165653">
    <property type="component" value="Unassembled WGS sequence"/>
</dbReference>
<dbReference type="CDD" id="cd00082">
    <property type="entry name" value="HisKA"/>
    <property type="match status" value="1"/>
</dbReference>
<protein>
    <recommendedName>
        <fullName evidence="2">histidine kinase</fullName>
        <ecNumber evidence="2">2.7.13.3</ecNumber>
    </recommendedName>
</protein>
<dbReference type="InterPro" id="IPR052162">
    <property type="entry name" value="Sensor_kinase/Photoreceptor"/>
</dbReference>
<reference evidence="8" key="1">
    <citation type="submission" date="2022-10" db="EMBL/GenBank/DDBJ databases">
        <title>Luteolibacter sp. GHJ8, whole genome shotgun sequencing project.</title>
        <authorList>
            <person name="Zhao G."/>
            <person name="Shen L."/>
        </authorList>
    </citation>
    <scope>NUCLEOTIDE SEQUENCE</scope>
    <source>
        <strain evidence="8">GHJ8</strain>
    </source>
</reference>
<keyword evidence="3" id="KW-0597">Phosphoprotein</keyword>
<sequence>MRLPLADLSLLFDTSDFPARWRCGNWSEVHGWFHVISDLAIAGAYSMIPLALATYWWCKRNELVFPRLFWLFAAFIFSCGFTHLVDAIIFWEPVYRFSALMKTVTALASWATVIALFRIAPKALQLPGLHRLNLQLKDQLAKTKEAEQALARSNGDLEAFTGVVTHDLRNPLTNALFMTEMAREAEARGESTGPALKVALESLRQMEALISELHGRSKVFSSTDEMVELDLEAVVQAAKQNLTPLIESSAARLEMGELPPVRGNRTMLVQLFINLVENAIKYRSSAAPHIRIEGESVVGLTIVRVADNGVGIPLEQAERVLEPGVRGENVGVVPGSGLGLAFCRRIMEAHRGTIRVSNGVTGGAVVELCFGG</sequence>
<keyword evidence="5 8" id="KW-0418">Kinase</keyword>
<dbReference type="Pfam" id="PF00512">
    <property type="entry name" value="HisKA"/>
    <property type="match status" value="1"/>
</dbReference>
<dbReference type="InterPro" id="IPR036097">
    <property type="entry name" value="HisK_dim/P_sf"/>
</dbReference>
<gene>
    <name evidence="8" type="ORF">OJ996_22125</name>
</gene>
<dbReference type="InterPro" id="IPR058544">
    <property type="entry name" value="ETR1_N"/>
</dbReference>
<keyword evidence="6" id="KW-0812">Transmembrane</keyword>
<keyword evidence="6" id="KW-0472">Membrane</keyword>
<keyword evidence="6" id="KW-1133">Transmembrane helix</keyword>
<comment type="caution">
    <text evidence="8">The sequence shown here is derived from an EMBL/GenBank/DDBJ whole genome shotgun (WGS) entry which is preliminary data.</text>
</comment>
<dbReference type="Gene3D" id="3.30.565.10">
    <property type="entry name" value="Histidine kinase-like ATPase, C-terminal domain"/>
    <property type="match status" value="1"/>
</dbReference>
<dbReference type="SUPFAM" id="SSF55874">
    <property type="entry name" value="ATPase domain of HSP90 chaperone/DNA topoisomerase II/histidine kinase"/>
    <property type="match status" value="1"/>
</dbReference>
<dbReference type="SMART" id="SM00387">
    <property type="entry name" value="HATPase_c"/>
    <property type="match status" value="1"/>
</dbReference>
<dbReference type="PRINTS" id="PR00344">
    <property type="entry name" value="BCTRLSENSOR"/>
</dbReference>
<evidence type="ECO:0000256" key="3">
    <source>
        <dbReference type="ARBA" id="ARBA00022553"/>
    </source>
</evidence>
<dbReference type="Pfam" id="PF02518">
    <property type="entry name" value="HATPase_c"/>
    <property type="match status" value="1"/>
</dbReference>
<name>A0ABT3G8X0_9BACT</name>
<dbReference type="PANTHER" id="PTHR43304:SF1">
    <property type="entry name" value="PAC DOMAIN-CONTAINING PROTEIN"/>
    <property type="match status" value="1"/>
</dbReference>
<dbReference type="RefSeq" id="WP_264515877.1">
    <property type="nucleotide sequence ID" value="NZ_JAPDDR010000014.1"/>
</dbReference>
<dbReference type="Pfam" id="PF25487">
    <property type="entry name" value="ETR1_N"/>
    <property type="match status" value="1"/>
</dbReference>
<dbReference type="InterPro" id="IPR003661">
    <property type="entry name" value="HisK_dim/P_dom"/>
</dbReference>
<dbReference type="InterPro" id="IPR005467">
    <property type="entry name" value="His_kinase_dom"/>
</dbReference>
<dbReference type="InterPro" id="IPR036890">
    <property type="entry name" value="HATPase_C_sf"/>
</dbReference>
<dbReference type="EC" id="2.7.13.3" evidence="2"/>
<dbReference type="PANTHER" id="PTHR43304">
    <property type="entry name" value="PHYTOCHROME-LIKE PROTEIN CPH1"/>
    <property type="match status" value="1"/>
</dbReference>
<evidence type="ECO:0000259" key="7">
    <source>
        <dbReference type="PROSITE" id="PS50109"/>
    </source>
</evidence>
<dbReference type="CDD" id="cd00075">
    <property type="entry name" value="HATPase"/>
    <property type="match status" value="1"/>
</dbReference>
<dbReference type="GO" id="GO:0016301">
    <property type="term" value="F:kinase activity"/>
    <property type="evidence" value="ECO:0007669"/>
    <property type="project" value="UniProtKB-KW"/>
</dbReference>
<feature type="domain" description="Histidine kinase" evidence="7">
    <location>
        <begin position="163"/>
        <end position="372"/>
    </location>
</feature>
<evidence type="ECO:0000313" key="9">
    <source>
        <dbReference type="Proteomes" id="UP001165653"/>
    </source>
</evidence>
<keyword evidence="9" id="KW-1185">Reference proteome</keyword>
<dbReference type="PROSITE" id="PS50109">
    <property type="entry name" value="HIS_KIN"/>
    <property type="match status" value="1"/>
</dbReference>
<proteinExistence type="predicted"/>
<evidence type="ECO:0000256" key="2">
    <source>
        <dbReference type="ARBA" id="ARBA00012438"/>
    </source>
</evidence>
<evidence type="ECO:0000256" key="6">
    <source>
        <dbReference type="SAM" id="Phobius"/>
    </source>
</evidence>
<dbReference type="EMBL" id="JAPDDR010000014">
    <property type="protein sequence ID" value="MCW1916303.1"/>
    <property type="molecule type" value="Genomic_DNA"/>
</dbReference>
<keyword evidence="4" id="KW-0808">Transferase</keyword>
<feature type="transmembrane region" description="Helical" evidence="6">
    <location>
        <begin position="31"/>
        <end position="56"/>
    </location>
</feature>
<comment type="catalytic activity">
    <reaction evidence="1">
        <text>ATP + protein L-histidine = ADP + protein N-phospho-L-histidine.</text>
        <dbReference type="EC" id="2.7.13.3"/>
    </reaction>
</comment>
<accession>A0ABT3G8X0</accession>
<evidence type="ECO:0000256" key="4">
    <source>
        <dbReference type="ARBA" id="ARBA00022679"/>
    </source>
</evidence>
<evidence type="ECO:0000256" key="1">
    <source>
        <dbReference type="ARBA" id="ARBA00000085"/>
    </source>
</evidence>
<evidence type="ECO:0000256" key="5">
    <source>
        <dbReference type="ARBA" id="ARBA00022777"/>
    </source>
</evidence>
<dbReference type="SMART" id="SM00388">
    <property type="entry name" value="HisKA"/>
    <property type="match status" value="1"/>
</dbReference>
<evidence type="ECO:0000313" key="8">
    <source>
        <dbReference type="EMBL" id="MCW1916303.1"/>
    </source>
</evidence>
<organism evidence="8 9">
    <name type="scientific">Luteolibacter rhizosphaerae</name>
    <dbReference type="NCBI Taxonomy" id="2989719"/>
    <lineage>
        <taxon>Bacteria</taxon>
        <taxon>Pseudomonadati</taxon>
        <taxon>Verrucomicrobiota</taxon>
        <taxon>Verrucomicrobiia</taxon>
        <taxon>Verrucomicrobiales</taxon>
        <taxon>Verrucomicrobiaceae</taxon>
        <taxon>Luteolibacter</taxon>
    </lineage>
</organism>
<dbReference type="InterPro" id="IPR003594">
    <property type="entry name" value="HATPase_dom"/>
</dbReference>